<keyword evidence="1" id="KW-0732">Signal</keyword>
<keyword evidence="3" id="KW-1185">Reference proteome</keyword>
<gene>
    <name evidence="2" type="ORF">OO016_10255</name>
</gene>
<feature type="chain" id="PRO_5041924841" description="Outer membrane protein beta-barrel domain-containing protein" evidence="1">
    <location>
        <begin position="21"/>
        <end position="170"/>
    </location>
</feature>
<organism evidence="2 3">
    <name type="scientific">Lentiprolixibacter aurantiacus</name>
    <dbReference type="NCBI Taxonomy" id="2993939"/>
    <lineage>
        <taxon>Bacteria</taxon>
        <taxon>Pseudomonadati</taxon>
        <taxon>Bacteroidota</taxon>
        <taxon>Flavobacteriia</taxon>
        <taxon>Flavobacteriales</taxon>
        <taxon>Flavobacteriaceae</taxon>
        <taxon>Lentiprolixibacter</taxon>
    </lineage>
</organism>
<comment type="caution">
    <text evidence="2">The sequence shown here is derived from an EMBL/GenBank/DDBJ whole genome shotgun (WGS) entry which is preliminary data.</text>
</comment>
<evidence type="ECO:0000313" key="3">
    <source>
        <dbReference type="Proteomes" id="UP001207116"/>
    </source>
</evidence>
<protein>
    <recommendedName>
        <fullName evidence="4">Outer membrane protein beta-barrel domain-containing protein</fullName>
    </recommendedName>
</protein>
<name>A0AAE3SNP6_9FLAO</name>
<evidence type="ECO:0000313" key="2">
    <source>
        <dbReference type="EMBL" id="MCX2719982.1"/>
    </source>
</evidence>
<dbReference type="SUPFAM" id="SSF56925">
    <property type="entry name" value="OMPA-like"/>
    <property type="match status" value="1"/>
</dbReference>
<dbReference type="EMBL" id="JAPFQP010000003">
    <property type="protein sequence ID" value="MCX2719982.1"/>
    <property type="molecule type" value="Genomic_DNA"/>
</dbReference>
<feature type="signal peptide" evidence="1">
    <location>
        <begin position="1"/>
        <end position="20"/>
    </location>
</feature>
<evidence type="ECO:0000256" key="1">
    <source>
        <dbReference type="SAM" id="SignalP"/>
    </source>
</evidence>
<dbReference type="AlphaFoldDB" id="A0AAE3SNP6"/>
<evidence type="ECO:0008006" key="4">
    <source>
        <dbReference type="Google" id="ProtNLM"/>
    </source>
</evidence>
<reference evidence="2" key="1">
    <citation type="submission" date="2022-11" db="EMBL/GenBank/DDBJ databases">
        <title>The characterization of three novel Bacteroidetes species and genomic analysis of their roles in tidal elemental geochemical cycles.</title>
        <authorList>
            <person name="Ma K.-J."/>
        </authorList>
    </citation>
    <scope>NUCLEOTIDE SEQUENCE</scope>
    <source>
        <strain evidence="2">M415</strain>
    </source>
</reference>
<sequence>MKKLLLFSLFSFLFFNNLQAQEGFRIGIQGGIPTGDFDEAVSLMVGADVGYMWVLGEYFDLGIATGYIHGFGDKFGLESEAGEDVQFLPVAGAFRFWPVRDLSIGANVGQAIGLNDGNDGGFYYRPMLGYLFNQTTEINISYTSVDLDVVTWNTISVGLVLTIQTKPDRL</sequence>
<dbReference type="Proteomes" id="UP001207116">
    <property type="component" value="Unassembled WGS sequence"/>
</dbReference>
<accession>A0AAE3SNP6</accession>
<proteinExistence type="predicted"/>
<dbReference type="RefSeq" id="WP_266013284.1">
    <property type="nucleotide sequence ID" value="NZ_JAPFQP010000003.1"/>
</dbReference>
<dbReference type="InterPro" id="IPR011250">
    <property type="entry name" value="OMP/PagP_B-barrel"/>
</dbReference>